<dbReference type="EMBL" id="FCNW02000051">
    <property type="protein sequence ID" value="SAL62348.1"/>
    <property type="molecule type" value="Genomic_DNA"/>
</dbReference>
<evidence type="ECO:0000313" key="1">
    <source>
        <dbReference type="EMBL" id="SAL62348.1"/>
    </source>
</evidence>
<gene>
    <name evidence="1" type="ORF">AWB65_05726</name>
</gene>
<comment type="caution">
    <text evidence="1">The sequence shown here is derived from an EMBL/GenBank/DDBJ whole genome shotgun (WGS) entry which is preliminary data.</text>
</comment>
<evidence type="ECO:0000313" key="2">
    <source>
        <dbReference type="Proteomes" id="UP000054977"/>
    </source>
</evidence>
<proteinExistence type="predicted"/>
<keyword evidence="2" id="KW-1185">Reference proteome</keyword>
<dbReference type="Proteomes" id="UP000054977">
    <property type="component" value="Unassembled WGS sequence"/>
</dbReference>
<reference evidence="1" key="1">
    <citation type="submission" date="2016-01" db="EMBL/GenBank/DDBJ databases">
        <authorList>
            <person name="Peeters C."/>
        </authorList>
    </citation>
    <scope>NUCLEOTIDE SEQUENCE [LARGE SCALE GENOMIC DNA]</scope>
    <source>
        <strain evidence="1">LMG 22934</strain>
    </source>
</reference>
<organism evidence="1 2">
    <name type="scientific">Caballeronia humi</name>
    <dbReference type="NCBI Taxonomy" id="326474"/>
    <lineage>
        <taxon>Bacteria</taxon>
        <taxon>Pseudomonadati</taxon>
        <taxon>Pseudomonadota</taxon>
        <taxon>Betaproteobacteria</taxon>
        <taxon>Burkholderiales</taxon>
        <taxon>Burkholderiaceae</taxon>
        <taxon>Caballeronia</taxon>
    </lineage>
</organism>
<sequence>MATVGRRADHVRSGRIPNPRAVSVAERSTPAYVWLKPAEVCTRRVTPRATLTEAAAKARSQRVHYANKTDRIKARLGTNLGNYLVLVLEIADADLEGDALKAKQVETLAVIDAMSVKVKNSASILLDFLSGKTAKPNEILERALDVLAADGKITTGDNGNLHKNLIAKPYSPSAARAMGRNTVTIMQKTKMIVAGANKGEFLPNPKSLFLLIAEQNLDPASPAVADEPAGAVTGVSAA</sequence>
<accession>A0A158J0G5</accession>
<protein>
    <submittedName>
        <fullName evidence="1">Uncharacterized protein</fullName>
    </submittedName>
</protein>
<dbReference type="AlphaFoldDB" id="A0A158J0G5"/>
<name>A0A158J0G5_9BURK</name>